<dbReference type="Proteomes" id="UP000837857">
    <property type="component" value="Chromosome 24"/>
</dbReference>
<sequence>MSDRVEGSAHANTKGAIDTYEATLPGGTARSLRQGPGSISRHPYQRVVWMAARLIAKDYTSNPKAATAIETEGVKTQ</sequence>
<accession>A0ABN8IGJ6</accession>
<proteinExistence type="predicted"/>
<gene>
    <name evidence="2" type="ORF">IPOD504_LOCUS9857</name>
</gene>
<feature type="region of interest" description="Disordered" evidence="1">
    <location>
        <begin position="1"/>
        <end position="40"/>
    </location>
</feature>
<protein>
    <submittedName>
        <fullName evidence="2">Uncharacterized protein</fullName>
    </submittedName>
</protein>
<evidence type="ECO:0000313" key="2">
    <source>
        <dbReference type="EMBL" id="CAH2056915.1"/>
    </source>
</evidence>
<evidence type="ECO:0000313" key="3">
    <source>
        <dbReference type="Proteomes" id="UP000837857"/>
    </source>
</evidence>
<dbReference type="EMBL" id="OW152836">
    <property type="protein sequence ID" value="CAH2056915.1"/>
    <property type="molecule type" value="Genomic_DNA"/>
</dbReference>
<reference evidence="2" key="1">
    <citation type="submission" date="2022-03" db="EMBL/GenBank/DDBJ databases">
        <authorList>
            <person name="Martin H S."/>
        </authorList>
    </citation>
    <scope>NUCLEOTIDE SEQUENCE</scope>
</reference>
<name>A0ABN8IGJ6_9NEOP</name>
<evidence type="ECO:0000256" key="1">
    <source>
        <dbReference type="SAM" id="MobiDB-lite"/>
    </source>
</evidence>
<keyword evidence="3" id="KW-1185">Reference proteome</keyword>
<organism evidence="2 3">
    <name type="scientific">Iphiclides podalirius</name>
    <name type="common">scarce swallowtail</name>
    <dbReference type="NCBI Taxonomy" id="110791"/>
    <lineage>
        <taxon>Eukaryota</taxon>
        <taxon>Metazoa</taxon>
        <taxon>Ecdysozoa</taxon>
        <taxon>Arthropoda</taxon>
        <taxon>Hexapoda</taxon>
        <taxon>Insecta</taxon>
        <taxon>Pterygota</taxon>
        <taxon>Neoptera</taxon>
        <taxon>Endopterygota</taxon>
        <taxon>Lepidoptera</taxon>
        <taxon>Glossata</taxon>
        <taxon>Ditrysia</taxon>
        <taxon>Papilionoidea</taxon>
        <taxon>Papilionidae</taxon>
        <taxon>Papilioninae</taxon>
        <taxon>Iphiclides</taxon>
    </lineage>
</organism>
<feature type="non-terminal residue" evidence="2">
    <location>
        <position position="1"/>
    </location>
</feature>